<evidence type="ECO:0000313" key="1">
    <source>
        <dbReference type="EMBL" id="SPC34408.1"/>
    </source>
</evidence>
<dbReference type="Proteomes" id="UP000236248">
    <property type="component" value="Chromosome NCAV"/>
</dbReference>
<protein>
    <submittedName>
        <fullName evidence="1">Uncharacterized protein</fullName>
    </submittedName>
</protein>
<keyword evidence="2" id="KW-1185">Reference proteome</keyword>
<evidence type="ECO:0000313" key="2">
    <source>
        <dbReference type="Proteomes" id="UP000236248"/>
    </source>
</evidence>
<organism evidence="1 2">
    <name type="scientific">Candidatus Nitrosocaldus cavascurensis</name>
    <dbReference type="NCBI Taxonomy" id="2058097"/>
    <lineage>
        <taxon>Archaea</taxon>
        <taxon>Nitrososphaerota</taxon>
        <taxon>Nitrososphaeria</taxon>
        <taxon>Candidatus Nitrosocaldales</taxon>
        <taxon>Candidatus Nitrosocaldaceae</taxon>
        <taxon>Candidatus Nitrosocaldus</taxon>
    </lineage>
</organism>
<accession>A0A2K5ARX5</accession>
<reference evidence="2" key="1">
    <citation type="submission" date="2018-01" db="EMBL/GenBank/DDBJ databases">
        <authorList>
            <person name="Kerou L M."/>
        </authorList>
    </citation>
    <scope>NUCLEOTIDE SEQUENCE [LARGE SCALE GENOMIC DNA]</scope>
    <source>
        <strain evidence="2">SCU2</strain>
    </source>
</reference>
<sequence length="72" mass="8358">MYFMLTLIIQSREKLKKLLPEDVESRYAVARAIGLEDIRSSLSRIEDAIACLLKHGQRLMQSWRSTMQSSML</sequence>
<dbReference type="KEGG" id="ncv:NCAV_1241"/>
<dbReference type="EMBL" id="LT981265">
    <property type="protein sequence ID" value="SPC34408.1"/>
    <property type="molecule type" value="Genomic_DNA"/>
</dbReference>
<dbReference type="AlphaFoldDB" id="A0A2K5ARX5"/>
<proteinExistence type="predicted"/>
<gene>
    <name evidence="1" type="ORF">NCAV_1241</name>
</gene>
<name>A0A2K5ARX5_9ARCH</name>